<keyword evidence="1" id="KW-0472">Membrane</keyword>
<keyword evidence="1" id="KW-0812">Transmembrane</keyword>
<comment type="caution">
    <text evidence="2">The sequence shown here is derived from an EMBL/GenBank/DDBJ whole genome shotgun (WGS) entry which is preliminary data.</text>
</comment>
<evidence type="ECO:0000256" key="1">
    <source>
        <dbReference type="SAM" id="Phobius"/>
    </source>
</evidence>
<sequence length="46" mass="5482">MLPHFSTIFDILISFINALFLLKFNLFFQQVPRSNFKKNLISCNIF</sequence>
<accession>A0A2L2XF57</accession>
<feature type="transmembrane region" description="Helical" evidence="1">
    <location>
        <begin position="6"/>
        <end position="28"/>
    </location>
</feature>
<keyword evidence="1" id="KW-1133">Transmembrane helix</keyword>
<name>A0A2L2XF57_9FIRM</name>
<evidence type="ECO:0000313" key="2">
    <source>
        <dbReference type="EMBL" id="GBF34977.1"/>
    </source>
</evidence>
<evidence type="ECO:0000313" key="3">
    <source>
        <dbReference type="Proteomes" id="UP000239549"/>
    </source>
</evidence>
<dbReference type="EMBL" id="BFAV01000155">
    <property type="protein sequence ID" value="GBF34977.1"/>
    <property type="molecule type" value="Genomic_DNA"/>
</dbReference>
<dbReference type="Proteomes" id="UP000239549">
    <property type="component" value="Unassembled WGS sequence"/>
</dbReference>
<keyword evidence="3" id="KW-1185">Reference proteome</keyword>
<proteinExistence type="predicted"/>
<dbReference type="AlphaFoldDB" id="A0A2L2XF57"/>
<gene>
    <name evidence="2" type="ORF">DCCM_4098</name>
</gene>
<organism evidence="2 3">
    <name type="scientific">Desulfocucumis palustris</name>
    <dbReference type="NCBI Taxonomy" id="1898651"/>
    <lineage>
        <taxon>Bacteria</taxon>
        <taxon>Bacillati</taxon>
        <taxon>Bacillota</taxon>
        <taxon>Clostridia</taxon>
        <taxon>Eubacteriales</taxon>
        <taxon>Desulfocucumaceae</taxon>
        <taxon>Desulfocucumis</taxon>
    </lineage>
</organism>
<reference evidence="3" key="1">
    <citation type="submission" date="2018-02" db="EMBL/GenBank/DDBJ databases">
        <title>Genome sequence of Desulfocucumis palustris strain NAW-5.</title>
        <authorList>
            <person name="Watanabe M."/>
            <person name="Kojima H."/>
            <person name="Fukui M."/>
        </authorList>
    </citation>
    <scope>NUCLEOTIDE SEQUENCE [LARGE SCALE GENOMIC DNA]</scope>
    <source>
        <strain evidence="3">NAW-5</strain>
    </source>
</reference>
<protein>
    <submittedName>
        <fullName evidence="2">Uncharacterized protein</fullName>
    </submittedName>
</protein>